<keyword evidence="2" id="KW-1185">Reference proteome</keyword>
<proteinExistence type="predicted"/>
<reference evidence="1" key="2">
    <citation type="submission" date="2018-03" db="EMBL/GenBank/DDBJ databases">
        <title>The Triticum urartu genome reveals the dynamic nature of wheat genome evolution.</title>
        <authorList>
            <person name="Ling H."/>
            <person name="Ma B."/>
            <person name="Shi X."/>
            <person name="Liu H."/>
            <person name="Dong L."/>
            <person name="Sun H."/>
            <person name="Cao Y."/>
            <person name="Gao Q."/>
            <person name="Zheng S."/>
            <person name="Li Y."/>
            <person name="Yu Y."/>
            <person name="Du H."/>
            <person name="Qi M."/>
            <person name="Li Y."/>
            <person name="Yu H."/>
            <person name="Cui Y."/>
            <person name="Wang N."/>
            <person name="Chen C."/>
            <person name="Wu H."/>
            <person name="Zhao Y."/>
            <person name="Zhang J."/>
            <person name="Li Y."/>
            <person name="Zhou W."/>
            <person name="Zhang B."/>
            <person name="Hu W."/>
            <person name="Eijk M."/>
            <person name="Tang J."/>
            <person name="Witsenboer H."/>
            <person name="Zhao S."/>
            <person name="Li Z."/>
            <person name="Zhang A."/>
            <person name="Wang D."/>
            <person name="Liang C."/>
        </authorList>
    </citation>
    <scope>NUCLEOTIDE SEQUENCE [LARGE SCALE GENOMIC DNA]</scope>
    <source>
        <strain evidence="1">cv. G1812</strain>
    </source>
</reference>
<reference evidence="2" key="1">
    <citation type="journal article" date="2013" name="Nature">
        <title>Draft genome of the wheat A-genome progenitor Triticum urartu.</title>
        <authorList>
            <person name="Ling H.Q."/>
            <person name="Zhao S."/>
            <person name="Liu D."/>
            <person name="Wang J."/>
            <person name="Sun H."/>
            <person name="Zhang C."/>
            <person name="Fan H."/>
            <person name="Li D."/>
            <person name="Dong L."/>
            <person name="Tao Y."/>
            <person name="Gao C."/>
            <person name="Wu H."/>
            <person name="Li Y."/>
            <person name="Cui Y."/>
            <person name="Guo X."/>
            <person name="Zheng S."/>
            <person name="Wang B."/>
            <person name="Yu K."/>
            <person name="Liang Q."/>
            <person name="Yang W."/>
            <person name="Lou X."/>
            <person name="Chen J."/>
            <person name="Feng M."/>
            <person name="Jian J."/>
            <person name="Zhang X."/>
            <person name="Luo G."/>
            <person name="Jiang Y."/>
            <person name="Liu J."/>
            <person name="Wang Z."/>
            <person name="Sha Y."/>
            <person name="Zhang B."/>
            <person name="Wu H."/>
            <person name="Tang D."/>
            <person name="Shen Q."/>
            <person name="Xue P."/>
            <person name="Zou S."/>
            <person name="Wang X."/>
            <person name="Liu X."/>
            <person name="Wang F."/>
            <person name="Yang Y."/>
            <person name="An X."/>
            <person name="Dong Z."/>
            <person name="Zhang K."/>
            <person name="Zhang X."/>
            <person name="Luo M.C."/>
            <person name="Dvorak J."/>
            <person name="Tong Y."/>
            <person name="Wang J."/>
            <person name="Yang H."/>
            <person name="Li Z."/>
            <person name="Wang D."/>
            <person name="Zhang A."/>
            <person name="Wang J."/>
        </authorList>
    </citation>
    <scope>NUCLEOTIDE SEQUENCE</scope>
    <source>
        <strain evidence="2">cv. G1812</strain>
    </source>
</reference>
<dbReference type="Pfam" id="PF05056">
    <property type="entry name" value="DUF674"/>
    <property type="match status" value="1"/>
</dbReference>
<accession>A0A8R7ULE2</accession>
<evidence type="ECO:0000313" key="1">
    <source>
        <dbReference type="EnsemblPlants" id="TuG1812G0500005300.01.T01"/>
    </source>
</evidence>
<dbReference type="InterPro" id="IPR007750">
    <property type="entry name" value="DUF674"/>
</dbReference>
<organism evidence="1 2">
    <name type="scientific">Triticum urartu</name>
    <name type="common">Red wild einkorn</name>
    <name type="synonym">Crithodium urartu</name>
    <dbReference type="NCBI Taxonomy" id="4572"/>
    <lineage>
        <taxon>Eukaryota</taxon>
        <taxon>Viridiplantae</taxon>
        <taxon>Streptophyta</taxon>
        <taxon>Embryophyta</taxon>
        <taxon>Tracheophyta</taxon>
        <taxon>Spermatophyta</taxon>
        <taxon>Magnoliopsida</taxon>
        <taxon>Liliopsida</taxon>
        <taxon>Poales</taxon>
        <taxon>Poaceae</taxon>
        <taxon>BOP clade</taxon>
        <taxon>Pooideae</taxon>
        <taxon>Triticodae</taxon>
        <taxon>Triticeae</taxon>
        <taxon>Triticinae</taxon>
        <taxon>Triticum</taxon>
    </lineage>
</organism>
<dbReference type="PANTHER" id="PTHR33103:SF37">
    <property type="entry name" value="DUF674 FAMILY PROTEIN"/>
    <property type="match status" value="1"/>
</dbReference>
<dbReference type="Proteomes" id="UP000015106">
    <property type="component" value="Chromosome 5"/>
</dbReference>
<evidence type="ECO:0000313" key="2">
    <source>
        <dbReference type="Proteomes" id="UP000015106"/>
    </source>
</evidence>
<reference evidence="1" key="3">
    <citation type="submission" date="2022-06" db="UniProtKB">
        <authorList>
            <consortium name="EnsemblPlants"/>
        </authorList>
    </citation>
    <scope>IDENTIFICATION</scope>
</reference>
<sequence>MARLVHVYETATSGSGTFVRCKERFVISDDWAIKPASTSMMKSLPYKLSSDAIFHGFEEVEVCVGCAEVVSMLTVSLSSDTIFTDVFLPKATEDPAARVTVKSSAAQKILRQPDKDSSPEITIKLFYDKKDKKAMYAECKREFVDVLLGFLTYPLGSVIKDKGAHADAAPSRKSPKRQCTAPAVCHLGGSFDNL</sequence>
<dbReference type="AlphaFoldDB" id="A0A8R7ULE2"/>
<name>A0A8R7ULE2_TRIUA</name>
<dbReference type="Gramene" id="TuG1812G0500005300.01.T01">
    <property type="protein sequence ID" value="TuG1812G0500005300.01.T01"/>
    <property type="gene ID" value="TuG1812G0500005300.01"/>
</dbReference>
<dbReference type="PANTHER" id="PTHR33103">
    <property type="entry name" value="OS01G0153900 PROTEIN"/>
    <property type="match status" value="1"/>
</dbReference>
<protein>
    <submittedName>
        <fullName evidence="1">Uncharacterized protein</fullName>
    </submittedName>
</protein>
<dbReference type="EnsemblPlants" id="TuG1812G0500005300.01.T01">
    <property type="protein sequence ID" value="TuG1812G0500005300.01.T01"/>
    <property type="gene ID" value="TuG1812G0500005300.01"/>
</dbReference>